<dbReference type="CDD" id="cd16985">
    <property type="entry name" value="ANTH_N_AP180"/>
    <property type="match status" value="1"/>
</dbReference>
<dbReference type="InterPro" id="IPR045192">
    <property type="entry name" value="AP180-like"/>
</dbReference>
<feature type="region of interest" description="Disordered" evidence="2">
    <location>
        <begin position="290"/>
        <end position="316"/>
    </location>
</feature>
<evidence type="ECO:0000313" key="4">
    <source>
        <dbReference type="Proteomes" id="UP000694941"/>
    </source>
</evidence>
<evidence type="ECO:0000313" key="5">
    <source>
        <dbReference type="RefSeq" id="XP_022241837.1"/>
    </source>
</evidence>
<feature type="region of interest" description="Disordered" evidence="2">
    <location>
        <begin position="1017"/>
        <end position="1052"/>
    </location>
</feature>
<comment type="similarity">
    <text evidence="1">Belongs to the PICALM/SNAP91 family.</text>
</comment>
<feature type="domain" description="ENTH" evidence="3">
    <location>
        <begin position="15"/>
        <end position="146"/>
    </location>
</feature>
<dbReference type="SUPFAM" id="SSF89009">
    <property type="entry name" value="GAT-like domain"/>
    <property type="match status" value="1"/>
</dbReference>
<reference evidence="5" key="1">
    <citation type="submission" date="2025-08" db="UniProtKB">
        <authorList>
            <consortium name="RefSeq"/>
        </authorList>
    </citation>
    <scope>IDENTIFICATION</scope>
    <source>
        <tissue evidence="5">Muscle</tissue>
    </source>
</reference>
<keyword evidence="4" id="KW-1185">Reference proteome</keyword>
<proteinExistence type="inferred from homology"/>
<dbReference type="PANTHER" id="PTHR22951">
    <property type="entry name" value="CLATHRIN ASSEMBLY PROTEIN"/>
    <property type="match status" value="1"/>
</dbReference>
<sequence length="1098" mass="118751">MSGGQSLQDRLIAARHALAGQGLARSVCKAATEELIAPKKKHLDYLLQCTNEPNVSIPQMANFLIERTQHSSWVVVFKALVTIHHLMCYGNERFLRFFASSNYTFELGNFIDKSGAQGYDMSTFIRRYSKYLNGKAVAYRSIGFDFCKIHRGKEDGKLRSMSTEKLLQTVPALQNQMDALVEFDCTSNDLMNSVIRACFMLLFRDLIRLFASYNDGIINLLENYFQLNKKHCQESLDVYKRFLIHMNKVAEFLKVAEDIGIDKGDIPDLTRAPSSLLDSLEQHVMSLEGKKTSSTTIAGPTGNAFGSTGGTRNHEVNGVKKGEQIPEDRNEDVSYTDQGKHDCPIVWEQPNWTNLDLKFKDMANTERKTTTCDVPTLCTKTNPFLSSPSSQTPSTVMSGTEKVDFFSQSTTDGSVSESSPPKISNNFLGFSANPFVDSLTRGSELQQSLPFGAFRTNDVFENASTSFTSVDRFVTDSSFASAFGEKTASSFVITSPEQRKGNGEIKVPSMDSYGRSDAHSSATEQIRESGTGPILSHLSESVFGKQVEHLKECEASENLVWGSSSQCSDPLSSDVNPFGTTFNPLFSTSVSVTMSSKCEDKIDDFSLNDTKCRIEESVAQLPSVVKTKSTVPLVPPLECSDILSTDSASDPKNWSTLNALQTSDMHQHLLCSTVLNDLNPSIEHKHFEDSFMDFGQKFQTALTIKSNSMTQSQPTQTVSPIEPTPVTKTLTTSTILPIGQSSVIGSPPPPTGLPIGQRSVIGTPPPPTGLPIGQRSVIGTPPPPTGLPIGQRSVIGTPPPPWQTSWRWWRSNHRTLTGQSSVIGTPQTLTAFPVGQSSLTGISSIQTVLPLENSPVTEVLPSETLLEIGASPVTEVLPPETLLEIEASPVIGTLPSETVLEDNSSLLFFESPGIVKFHSSEFDSPSFGMSVPAVSVSTREVSSSGGFDLFGDVLQPQTVNDSSKSPPAITPAAKKKQSPVKPIVEGDLDSSIANLAQNLDIGGPPQHLKKFEAHQWGSTKSAVKPDAGSTSGGGGWVGSSTGPSGNAGWKTSQSGYQPMGIAGHLGRGTTMSCPFSRPGIPQQSMGVCISATSNFNYL</sequence>
<dbReference type="Proteomes" id="UP000694941">
    <property type="component" value="Unplaced"/>
</dbReference>
<dbReference type="InterPro" id="IPR011417">
    <property type="entry name" value="ANTH_dom"/>
</dbReference>
<dbReference type="RefSeq" id="XP_022241837.1">
    <property type="nucleotide sequence ID" value="XM_022386129.1"/>
</dbReference>
<dbReference type="InterPro" id="IPR008942">
    <property type="entry name" value="ENTH_VHS"/>
</dbReference>
<dbReference type="SUPFAM" id="SSF48464">
    <property type="entry name" value="ENTH/VHS domain"/>
    <property type="match status" value="1"/>
</dbReference>
<dbReference type="InterPro" id="IPR014712">
    <property type="entry name" value="ANTH_dom_sf"/>
</dbReference>
<dbReference type="GeneID" id="106459608"/>
<organism evidence="4 5">
    <name type="scientific">Limulus polyphemus</name>
    <name type="common">Atlantic horseshoe crab</name>
    <dbReference type="NCBI Taxonomy" id="6850"/>
    <lineage>
        <taxon>Eukaryota</taxon>
        <taxon>Metazoa</taxon>
        <taxon>Ecdysozoa</taxon>
        <taxon>Arthropoda</taxon>
        <taxon>Chelicerata</taxon>
        <taxon>Merostomata</taxon>
        <taxon>Xiphosura</taxon>
        <taxon>Limulidae</taxon>
        <taxon>Limulus</taxon>
    </lineage>
</organism>
<dbReference type="InterPro" id="IPR013809">
    <property type="entry name" value="ENTH"/>
</dbReference>
<accession>A0ABM1SDY2</accession>
<dbReference type="SMART" id="SM00273">
    <property type="entry name" value="ENTH"/>
    <property type="match status" value="1"/>
</dbReference>
<protein>
    <submittedName>
        <fullName evidence="5">Clathrin coat assembly protein AP180-like</fullName>
    </submittedName>
</protein>
<dbReference type="Pfam" id="PF07651">
    <property type="entry name" value="ANTH"/>
    <property type="match status" value="1"/>
</dbReference>
<feature type="region of interest" description="Disordered" evidence="2">
    <location>
        <begin position="958"/>
        <end position="981"/>
    </location>
</feature>
<dbReference type="Gene3D" id="1.25.40.90">
    <property type="match status" value="1"/>
</dbReference>
<evidence type="ECO:0000256" key="1">
    <source>
        <dbReference type="ARBA" id="ARBA00008011"/>
    </source>
</evidence>
<name>A0ABM1SDY2_LIMPO</name>
<gene>
    <name evidence="5" type="primary">LOC106459608</name>
</gene>
<evidence type="ECO:0000259" key="3">
    <source>
        <dbReference type="PROSITE" id="PS50942"/>
    </source>
</evidence>
<dbReference type="PROSITE" id="PS50942">
    <property type="entry name" value="ENTH"/>
    <property type="match status" value="1"/>
</dbReference>
<dbReference type="PANTHER" id="PTHR22951:SF5">
    <property type="entry name" value="PHOSPHATIDYLINOSITOL-BINDING CLATHRIN ASSEMBLY PROTEIN LAP"/>
    <property type="match status" value="1"/>
</dbReference>
<dbReference type="Gene3D" id="1.20.58.150">
    <property type="entry name" value="ANTH domain"/>
    <property type="match status" value="1"/>
</dbReference>
<evidence type="ECO:0000256" key="2">
    <source>
        <dbReference type="SAM" id="MobiDB-lite"/>
    </source>
</evidence>